<dbReference type="PANTHER" id="PTHR27005:SF280">
    <property type="entry name" value="WALL-ASSOCIATED RECEPTOR KINASE-LIKE 8"/>
    <property type="match status" value="1"/>
</dbReference>
<gene>
    <name evidence="3" type="ORF">CMV_026328</name>
</gene>
<dbReference type="GO" id="GO:0005524">
    <property type="term" value="F:ATP binding"/>
    <property type="evidence" value="ECO:0007669"/>
    <property type="project" value="UniProtKB-KW"/>
</dbReference>
<dbReference type="InterPro" id="IPR045274">
    <property type="entry name" value="WAK-like"/>
</dbReference>
<dbReference type="EMBL" id="JRKL02007643">
    <property type="protein sequence ID" value="KAF3947555.1"/>
    <property type="molecule type" value="Genomic_DNA"/>
</dbReference>
<evidence type="ECO:0000256" key="1">
    <source>
        <dbReference type="ARBA" id="ARBA00022741"/>
    </source>
</evidence>
<evidence type="ECO:0000313" key="3">
    <source>
        <dbReference type="EMBL" id="KAF3947555.1"/>
    </source>
</evidence>
<dbReference type="OrthoDB" id="4062651at2759"/>
<accession>A0A8J4QBM3</accession>
<dbReference type="PANTHER" id="PTHR27005">
    <property type="entry name" value="WALL-ASSOCIATED RECEPTOR KINASE-LIKE 21"/>
    <property type="match status" value="1"/>
</dbReference>
<sequence length="108" mass="12194">MEENHLLDILDDRVKKEGDNEEVIIVANLAKRCLHLNGRKRPTMREVAIELQGIQKTSDGQQNYEELQFSRSEEIEHSDVSFTSTGSFFAIASTSSSTVLPLLPFKTI</sequence>
<organism evidence="3 4">
    <name type="scientific">Castanea mollissima</name>
    <name type="common">Chinese chestnut</name>
    <dbReference type="NCBI Taxonomy" id="60419"/>
    <lineage>
        <taxon>Eukaryota</taxon>
        <taxon>Viridiplantae</taxon>
        <taxon>Streptophyta</taxon>
        <taxon>Embryophyta</taxon>
        <taxon>Tracheophyta</taxon>
        <taxon>Spermatophyta</taxon>
        <taxon>Magnoliopsida</taxon>
        <taxon>eudicotyledons</taxon>
        <taxon>Gunneridae</taxon>
        <taxon>Pentapetalae</taxon>
        <taxon>rosids</taxon>
        <taxon>fabids</taxon>
        <taxon>Fagales</taxon>
        <taxon>Fagaceae</taxon>
        <taxon>Castanea</taxon>
    </lineage>
</organism>
<dbReference type="AlphaFoldDB" id="A0A8J4QBM3"/>
<dbReference type="Gene3D" id="1.10.510.10">
    <property type="entry name" value="Transferase(Phosphotransferase) domain 1"/>
    <property type="match status" value="1"/>
</dbReference>
<dbReference type="GO" id="GO:0005886">
    <property type="term" value="C:plasma membrane"/>
    <property type="evidence" value="ECO:0007669"/>
    <property type="project" value="TreeGrafter"/>
</dbReference>
<keyword evidence="2" id="KW-0067">ATP-binding</keyword>
<protein>
    <submittedName>
        <fullName evidence="3">Uncharacterized protein</fullName>
    </submittedName>
</protein>
<keyword evidence="1" id="KW-0547">Nucleotide-binding</keyword>
<dbReference type="GO" id="GO:0004674">
    <property type="term" value="F:protein serine/threonine kinase activity"/>
    <property type="evidence" value="ECO:0007669"/>
    <property type="project" value="TreeGrafter"/>
</dbReference>
<name>A0A8J4QBM3_9ROSI</name>
<evidence type="ECO:0000256" key="2">
    <source>
        <dbReference type="ARBA" id="ARBA00022840"/>
    </source>
</evidence>
<reference evidence="3" key="1">
    <citation type="submission" date="2020-03" db="EMBL/GenBank/DDBJ databases">
        <title>Castanea mollissima Vanexum genome sequencing.</title>
        <authorList>
            <person name="Staton M."/>
        </authorList>
    </citation>
    <scope>NUCLEOTIDE SEQUENCE</scope>
    <source>
        <tissue evidence="3">Leaf</tissue>
    </source>
</reference>
<proteinExistence type="predicted"/>
<dbReference type="Proteomes" id="UP000737018">
    <property type="component" value="Unassembled WGS sequence"/>
</dbReference>
<comment type="caution">
    <text evidence="3">The sequence shown here is derived from an EMBL/GenBank/DDBJ whole genome shotgun (WGS) entry which is preliminary data.</text>
</comment>
<evidence type="ECO:0000313" key="4">
    <source>
        <dbReference type="Proteomes" id="UP000737018"/>
    </source>
</evidence>
<dbReference type="GO" id="GO:0007166">
    <property type="term" value="P:cell surface receptor signaling pathway"/>
    <property type="evidence" value="ECO:0007669"/>
    <property type="project" value="InterPro"/>
</dbReference>
<keyword evidence="4" id="KW-1185">Reference proteome</keyword>